<dbReference type="EMBL" id="QNBC01000030">
    <property type="protein sequence ID" value="RKX66893.1"/>
    <property type="molecule type" value="Genomic_DNA"/>
</dbReference>
<sequence length="299" mass="33075">MRKVYILLLALFVIIPFSIYSYDLLNLPISAAQGAIGGEGGAYFGPSNTIAANPAALAYFNGRRAELSFVKYPQSVNIGGMAYYQGFDKIGVLSAALNYCNYGKIEGTDEYGNVTHYFTPQAFLLNMTFSREIVKSLAAAAIFKYGYSSIDTMANMFMVGGFDVNYKFNDLRLGLLIDDIGGELMKGYGSVPIDIKYRFSSSYALAENSYILLVDIFYDKTNGFDMSAGFEWNINGALLFRMGYIYSDSRNLKYDSSGDILAGFNLGLGVRTKRFNLDYSYTPLVVLGDAHRITLGINF</sequence>
<gene>
    <name evidence="1" type="ORF">DRP44_03195</name>
</gene>
<dbReference type="AlphaFoldDB" id="A0A660S9E1"/>
<comment type="caution">
    <text evidence="1">The sequence shown here is derived from an EMBL/GenBank/DDBJ whole genome shotgun (WGS) entry which is preliminary data.</text>
</comment>
<accession>A0A660S9E1</accession>
<evidence type="ECO:0008006" key="3">
    <source>
        <dbReference type="Google" id="ProtNLM"/>
    </source>
</evidence>
<reference evidence="1 2" key="1">
    <citation type="submission" date="2018-06" db="EMBL/GenBank/DDBJ databases">
        <title>Extensive metabolic versatility and redundancy in microbially diverse, dynamic hydrothermal sediments.</title>
        <authorList>
            <person name="Dombrowski N."/>
            <person name="Teske A."/>
            <person name="Baker B.J."/>
        </authorList>
    </citation>
    <scope>NUCLEOTIDE SEQUENCE [LARGE SCALE GENOMIC DNA]</scope>
    <source>
        <strain evidence="1">B35_G9</strain>
    </source>
</reference>
<proteinExistence type="predicted"/>
<name>A0A660S9E1_UNCT6</name>
<dbReference type="NCBIfam" id="NF033709">
    <property type="entry name" value="PorV_fam"/>
    <property type="match status" value="1"/>
</dbReference>
<organism evidence="1 2">
    <name type="scientific">candidate division TA06 bacterium</name>
    <dbReference type="NCBI Taxonomy" id="2250710"/>
    <lineage>
        <taxon>Bacteria</taxon>
        <taxon>Bacteria division TA06</taxon>
    </lineage>
</organism>
<evidence type="ECO:0000313" key="2">
    <source>
        <dbReference type="Proteomes" id="UP000282321"/>
    </source>
</evidence>
<protein>
    <recommendedName>
        <fullName evidence="3">PorV/PorQ family protein</fullName>
    </recommendedName>
</protein>
<evidence type="ECO:0000313" key="1">
    <source>
        <dbReference type="EMBL" id="RKX66893.1"/>
    </source>
</evidence>
<dbReference type="Proteomes" id="UP000282321">
    <property type="component" value="Unassembled WGS sequence"/>
</dbReference>